<dbReference type="InterPro" id="IPR044730">
    <property type="entry name" value="RNase_H-like_dom_plant"/>
</dbReference>
<evidence type="ECO:0000259" key="1">
    <source>
        <dbReference type="Pfam" id="PF13456"/>
    </source>
</evidence>
<accession>A0AAW2CLN5</accession>
<dbReference type="EMBL" id="JAZDWU010000006">
    <property type="protein sequence ID" value="KAK9998084.1"/>
    <property type="molecule type" value="Genomic_DNA"/>
</dbReference>
<dbReference type="InterPro" id="IPR002156">
    <property type="entry name" value="RNaseH_domain"/>
</dbReference>
<keyword evidence="3" id="KW-1185">Reference proteome</keyword>
<proteinExistence type="predicted"/>
<organism evidence="2 3">
    <name type="scientific">Lithocarpus litseifolius</name>
    <dbReference type="NCBI Taxonomy" id="425828"/>
    <lineage>
        <taxon>Eukaryota</taxon>
        <taxon>Viridiplantae</taxon>
        <taxon>Streptophyta</taxon>
        <taxon>Embryophyta</taxon>
        <taxon>Tracheophyta</taxon>
        <taxon>Spermatophyta</taxon>
        <taxon>Magnoliopsida</taxon>
        <taxon>eudicotyledons</taxon>
        <taxon>Gunneridae</taxon>
        <taxon>Pentapetalae</taxon>
        <taxon>rosids</taxon>
        <taxon>fabids</taxon>
        <taxon>Fagales</taxon>
        <taxon>Fagaceae</taxon>
        <taxon>Lithocarpus</taxon>
    </lineage>
</organism>
<dbReference type="Pfam" id="PF13456">
    <property type="entry name" value="RVT_3"/>
    <property type="match status" value="1"/>
</dbReference>
<dbReference type="PANTHER" id="PTHR47723:SF19">
    <property type="entry name" value="POLYNUCLEOTIDYL TRANSFERASE, RIBONUCLEASE H-LIKE SUPERFAMILY PROTEIN"/>
    <property type="match status" value="1"/>
</dbReference>
<sequence>MVEGTWNYDESKELQNWKDKITMVPDFAYSPNPHKKFWGCGSCSPAPENVVHALWGCEKIKHIWSQDFGWVDRTAAVDFSFKDLVEEIREKLQTFALFAITAWAIWHHRNTTQLQEYSMPLDRIATYAKDYIRNLKSLEYSHPWTQSRVSKKWNPPPLNSYKTNFDGAMFNELSEAGIGVVIRNCKGEIMVALSEKIQKPQSVVVLKMLAARKAALFARECGIQQSSFEGDSEFVINSLRYGELLHSYIGYLLKDTNVLFKLSSKAFSSLMWVDKANPLLIP</sequence>
<dbReference type="GO" id="GO:0003676">
    <property type="term" value="F:nucleic acid binding"/>
    <property type="evidence" value="ECO:0007669"/>
    <property type="project" value="InterPro"/>
</dbReference>
<dbReference type="Proteomes" id="UP001459277">
    <property type="component" value="Unassembled WGS sequence"/>
</dbReference>
<evidence type="ECO:0000313" key="2">
    <source>
        <dbReference type="EMBL" id="KAK9998084.1"/>
    </source>
</evidence>
<comment type="caution">
    <text evidence="2">The sequence shown here is derived from an EMBL/GenBank/DDBJ whole genome shotgun (WGS) entry which is preliminary data.</text>
</comment>
<dbReference type="Gene3D" id="3.30.420.10">
    <property type="entry name" value="Ribonuclease H-like superfamily/Ribonuclease H"/>
    <property type="match status" value="1"/>
</dbReference>
<name>A0AAW2CLN5_9ROSI</name>
<dbReference type="InterPro" id="IPR012337">
    <property type="entry name" value="RNaseH-like_sf"/>
</dbReference>
<dbReference type="SUPFAM" id="SSF53098">
    <property type="entry name" value="Ribonuclease H-like"/>
    <property type="match status" value="1"/>
</dbReference>
<evidence type="ECO:0000313" key="3">
    <source>
        <dbReference type="Proteomes" id="UP001459277"/>
    </source>
</evidence>
<dbReference type="InterPro" id="IPR036397">
    <property type="entry name" value="RNaseH_sf"/>
</dbReference>
<protein>
    <recommendedName>
        <fullName evidence="1">RNase H type-1 domain-containing protein</fullName>
    </recommendedName>
</protein>
<dbReference type="PANTHER" id="PTHR47723">
    <property type="entry name" value="OS05G0353850 PROTEIN"/>
    <property type="match status" value="1"/>
</dbReference>
<dbReference type="AlphaFoldDB" id="A0AAW2CLN5"/>
<dbReference type="InterPro" id="IPR053151">
    <property type="entry name" value="RNase_H-like"/>
</dbReference>
<reference evidence="2 3" key="1">
    <citation type="submission" date="2024-01" db="EMBL/GenBank/DDBJ databases">
        <title>A telomere-to-telomere, gap-free genome of sweet tea (Lithocarpus litseifolius).</title>
        <authorList>
            <person name="Zhou J."/>
        </authorList>
    </citation>
    <scope>NUCLEOTIDE SEQUENCE [LARGE SCALE GENOMIC DNA]</scope>
    <source>
        <strain evidence="2">Zhou-2022a</strain>
        <tissue evidence="2">Leaf</tissue>
    </source>
</reference>
<dbReference type="CDD" id="cd06222">
    <property type="entry name" value="RNase_H_like"/>
    <property type="match status" value="1"/>
</dbReference>
<dbReference type="GO" id="GO:0004523">
    <property type="term" value="F:RNA-DNA hybrid ribonuclease activity"/>
    <property type="evidence" value="ECO:0007669"/>
    <property type="project" value="InterPro"/>
</dbReference>
<gene>
    <name evidence="2" type="ORF">SO802_017687</name>
</gene>
<feature type="domain" description="RNase H type-1" evidence="1">
    <location>
        <begin position="164"/>
        <end position="261"/>
    </location>
</feature>